<dbReference type="InterPro" id="IPR028087">
    <property type="entry name" value="Tad_N"/>
</dbReference>
<accession>A0ABW8EWH1</accession>
<gene>
    <name evidence="3" type="ORF">ACIPEN_08075</name>
</gene>
<evidence type="ECO:0000256" key="1">
    <source>
        <dbReference type="SAM" id="Phobius"/>
    </source>
</evidence>
<dbReference type="Proteomes" id="UP001617427">
    <property type="component" value="Unassembled WGS sequence"/>
</dbReference>
<dbReference type="RefSeq" id="WP_402699517.1">
    <property type="nucleotide sequence ID" value="NZ_JBIUZV010000003.1"/>
</dbReference>
<organism evidence="3 4">
    <name type="scientific">Herbaspirillum chlorophenolicum</name>
    <dbReference type="NCBI Taxonomy" id="211589"/>
    <lineage>
        <taxon>Bacteria</taxon>
        <taxon>Pseudomonadati</taxon>
        <taxon>Pseudomonadota</taxon>
        <taxon>Betaproteobacteria</taxon>
        <taxon>Burkholderiales</taxon>
        <taxon>Oxalobacteraceae</taxon>
        <taxon>Herbaspirillum</taxon>
    </lineage>
</organism>
<keyword evidence="1" id="KW-0812">Transmembrane</keyword>
<evidence type="ECO:0000313" key="3">
    <source>
        <dbReference type="EMBL" id="MFJ3045770.1"/>
    </source>
</evidence>
<name>A0ABW8EWH1_9BURK</name>
<proteinExistence type="predicted"/>
<dbReference type="Pfam" id="PF13400">
    <property type="entry name" value="Tad"/>
    <property type="match status" value="1"/>
</dbReference>
<reference evidence="3 4" key="1">
    <citation type="submission" date="2024-10" db="EMBL/GenBank/DDBJ databases">
        <title>The Natural Products Discovery Center: Release of the First 8490 Sequenced Strains for Exploring Actinobacteria Biosynthetic Diversity.</title>
        <authorList>
            <person name="Kalkreuter E."/>
            <person name="Kautsar S.A."/>
            <person name="Yang D."/>
            <person name="Bader C.D."/>
            <person name="Teijaro C.N."/>
            <person name="Fluegel L."/>
            <person name="Davis C.M."/>
            <person name="Simpson J.R."/>
            <person name="Lauterbach L."/>
            <person name="Steele A.D."/>
            <person name="Gui C."/>
            <person name="Meng S."/>
            <person name="Li G."/>
            <person name="Viehrig K."/>
            <person name="Ye F."/>
            <person name="Su P."/>
            <person name="Kiefer A.F."/>
            <person name="Nichols A."/>
            <person name="Cepeda A.J."/>
            <person name="Yan W."/>
            <person name="Fan B."/>
            <person name="Jiang Y."/>
            <person name="Adhikari A."/>
            <person name="Zheng C.-J."/>
            <person name="Schuster L."/>
            <person name="Cowan T.M."/>
            <person name="Smanski M.J."/>
            <person name="Chevrette M.G."/>
            <person name="De Carvalho L.P.S."/>
            <person name="Shen B."/>
        </authorList>
    </citation>
    <scope>NUCLEOTIDE SEQUENCE [LARGE SCALE GENOMIC DNA]</scope>
    <source>
        <strain evidence="3 4">NPDC087045</strain>
    </source>
</reference>
<protein>
    <submittedName>
        <fullName evidence="3">Pilus assembly protein TadG-related protein</fullName>
    </submittedName>
</protein>
<comment type="caution">
    <text evidence="3">The sequence shown here is derived from an EMBL/GenBank/DDBJ whole genome shotgun (WGS) entry which is preliminary data.</text>
</comment>
<evidence type="ECO:0000259" key="2">
    <source>
        <dbReference type="Pfam" id="PF13400"/>
    </source>
</evidence>
<sequence>MTTPAPSRSSAPGMPVRQCTAAACHRQNGSIVVMTAIFISVMIILLASIDIGYLFFQKRDLQKIADLAAIAGAQQLPRSNALTNDQCATVFQIASANAQVAQGFTGTLTVTCGNWDPVAIPASPNYLAYPGGIAPSGQPQPTAVSVVLQRSVRNFFGPWGTQQIRATAIATASAPIAVFSVGSQLIQINNGVVPGLLTALGVNINGTGLVSYNGLANVSVTPSGLLNALGFQIPLTADVATIKQAVLLNTAGCSNGSCTLEALLGAMSTVLGQQNLLSALGLQAAGGQLVKIISDSTGRGGLFVLADAANGASALQLSINALQLLTTAIGVANSHNFAALPLAINVPGVVQTQLQVGIVEPPSIGIGGVGTTAYTSQVRVYSKVTANGLTAGLLSVNLPIAIDVVNGQGTITNMCTAKDSNGNDTATIAVSAPILKVCVGNVNSGAIFSTQGACDTALTPAPLVNILGNVLSLNTSFAITGLNNTGSVTLSKGQTQTVGNNSLQLGTTVSNLLQAVVATVLGQLLNQGQGNVTNNSLASTLLSATGNVLNTAVQTLDTSLTSLTAFVNSLGTSVNQLLTNSLGAGVISLLNSVGNLVGGLLTSVLNLLGNLLGNVGCLLSGNYNQCTLANQLSGSQSSGGNTVSNVLLTLLGLVQSLLTPVLNSLGSTLASLLNSLLGINIGLVDVTLIDLNCGGGSNVKLVY</sequence>
<feature type="transmembrane region" description="Helical" evidence="1">
    <location>
        <begin position="31"/>
        <end position="56"/>
    </location>
</feature>
<keyword evidence="1" id="KW-0472">Membrane</keyword>
<dbReference type="EMBL" id="JBIUZV010000003">
    <property type="protein sequence ID" value="MFJ3045770.1"/>
    <property type="molecule type" value="Genomic_DNA"/>
</dbReference>
<evidence type="ECO:0000313" key="4">
    <source>
        <dbReference type="Proteomes" id="UP001617427"/>
    </source>
</evidence>
<feature type="domain" description="Putative Flp pilus-assembly TadG-like N-terminal" evidence="2">
    <location>
        <begin position="29"/>
        <end position="75"/>
    </location>
</feature>
<keyword evidence="4" id="KW-1185">Reference proteome</keyword>
<keyword evidence="1" id="KW-1133">Transmembrane helix</keyword>